<dbReference type="InterPro" id="IPR032801">
    <property type="entry name" value="PXL2A/B/C"/>
</dbReference>
<evidence type="ECO:0008006" key="5">
    <source>
        <dbReference type="Google" id="ProtNLM"/>
    </source>
</evidence>
<sequence length="757" mass="85062">MKRVRAALFQALALAVLLNVPTLEKVDAFILPFSASSLAARPVVSRPIPPTASHSSSVDDCGSGDATIFSGDPPQLAKEMDIRERIRAESFLRVNGEAELIVQWSRRIDELEQSGVRLVMVSIGKPEKGRQLIQHLEIPSGEDYLFVDPVNALYDAISLNRGVDRTFFNINTPLAFVERLTKEDGMKDLVNILGKWSKAFFIPPKNEQAFLQGGTFVFDGAKTLFAHYDPSTASHASVDNVLEIAYRKQSLAPANPTVSDAHFFDPRARSRKASAFDVNPHRASPMAFLFRQSVLDTLLPIARCTRVSVDTDIVMGLPMLAQLVERAVKHPTVSRAALFWPMSHRFLSSQRPKTTSTSLFDSASDFMHSLRVKATNALTATLSVQEREQLFSRLTPPQQEKQDGKTNDDRMDMEHSIAEAVAAARAQEAKKQEDKWSKTKEAIEKEAEKAARERVENEFKIQRRRIEFERWQTQVEEEKQRRSNKSKVEAAPGPVTRGEVVEQSVESEINVHPVLGAAIADFGHKRIHVVSAHALSTIPVWKKQRIYRHDRAKAMASDKMKTLHLGMPGIIGLHEDLNGKLSIIDGQHRVGMMTILHEKCASHDDFDLDRVLVEVYPQNPDHVDTHAQDLFLEVNKAEPVKLVDMPGVAKGSDRKIISEGAERIAEKYAEMFKSSQKCRPPHLNIDNLRDALFASNAIKRHNLKTSKAVEAWMLAKNQSLADLYKDPAEQEKVSKTAYEKAKKFEFYLGLDLSWLYK</sequence>
<feature type="region of interest" description="Disordered" evidence="1">
    <location>
        <begin position="49"/>
        <end position="70"/>
    </location>
</feature>
<reference evidence="4" key="2">
    <citation type="submission" date="2008-08" db="EMBL/GenBank/DDBJ databases">
        <authorList>
            <consortium name="Diatom Consortium"/>
            <person name="Grigoriev I."/>
            <person name="Grimwood J."/>
            <person name="Kuo A."/>
            <person name="Otillar R.P."/>
            <person name="Salamov A."/>
            <person name="Detter J.C."/>
            <person name="Lindquist E."/>
            <person name="Shapiro H."/>
            <person name="Lucas S."/>
            <person name="Glavina del Rio T."/>
            <person name="Pitluck S."/>
            <person name="Rokhsar D."/>
            <person name="Bowler C."/>
        </authorList>
    </citation>
    <scope>GENOME REANNOTATION</scope>
    <source>
        <strain evidence="4">CCAP 1055/1</strain>
    </source>
</reference>
<dbReference type="STRING" id="556484.B7FW64"/>
<dbReference type="eggNOG" id="ENOG502S2UE">
    <property type="taxonomic scope" value="Eukaryota"/>
</dbReference>
<evidence type="ECO:0000313" key="4">
    <source>
        <dbReference type="Proteomes" id="UP000000759"/>
    </source>
</evidence>
<evidence type="ECO:0000256" key="2">
    <source>
        <dbReference type="SAM" id="SignalP"/>
    </source>
</evidence>
<reference evidence="3 4" key="1">
    <citation type="journal article" date="2008" name="Nature">
        <title>The Phaeodactylum genome reveals the evolutionary history of diatom genomes.</title>
        <authorList>
            <person name="Bowler C."/>
            <person name="Allen A.E."/>
            <person name="Badger J.H."/>
            <person name="Grimwood J."/>
            <person name="Jabbari K."/>
            <person name="Kuo A."/>
            <person name="Maheswari U."/>
            <person name="Martens C."/>
            <person name="Maumus F."/>
            <person name="Otillar R.P."/>
            <person name="Rayko E."/>
            <person name="Salamov A."/>
            <person name="Vandepoele K."/>
            <person name="Beszteri B."/>
            <person name="Gruber A."/>
            <person name="Heijde M."/>
            <person name="Katinka M."/>
            <person name="Mock T."/>
            <person name="Valentin K."/>
            <person name="Verret F."/>
            <person name="Berges J.A."/>
            <person name="Brownlee C."/>
            <person name="Cadoret J.P."/>
            <person name="Chiovitti A."/>
            <person name="Choi C.J."/>
            <person name="Coesel S."/>
            <person name="De Martino A."/>
            <person name="Detter J.C."/>
            <person name="Durkin C."/>
            <person name="Falciatore A."/>
            <person name="Fournet J."/>
            <person name="Haruta M."/>
            <person name="Huysman M.J."/>
            <person name="Jenkins B.D."/>
            <person name="Jiroutova K."/>
            <person name="Jorgensen R.E."/>
            <person name="Joubert Y."/>
            <person name="Kaplan A."/>
            <person name="Kroger N."/>
            <person name="Kroth P.G."/>
            <person name="La Roche J."/>
            <person name="Lindquist E."/>
            <person name="Lommer M."/>
            <person name="Martin-Jezequel V."/>
            <person name="Lopez P.J."/>
            <person name="Lucas S."/>
            <person name="Mangogna M."/>
            <person name="McGinnis K."/>
            <person name="Medlin L.K."/>
            <person name="Montsant A."/>
            <person name="Oudot-Le Secq M.P."/>
            <person name="Napoli C."/>
            <person name="Obornik M."/>
            <person name="Parker M.S."/>
            <person name="Petit J.L."/>
            <person name="Porcel B.M."/>
            <person name="Poulsen N."/>
            <person name="Robison M."/>
            <person name="Rychlewski L."/>
            <person name="Rynearson T.A."/>
            <person name="Schmutz J."/>
            <person name="Shapiro H."/>
            <person name="Siaut M."/>
            <person name="Stanley M."/>
            <person name="Sussman M.R."/>
            <person name="Taylor A.R."/>
            <person name="Vardi A."/>
            <person name="von Dassow P."/>
            <person name="Vyverman W."/>
            <person name="Willis A."/>
            <person name="Wyrwicz L.S."/>
            <person name="Rokhsar D.S."/>
            <person name="Weissenbach J."/>
            <person name="Armbrust E.V."/>
            <person name="Green B.R."/>
            <person name="Van de Peer Y."/>
            <person name="Grigoriev I.V."/>
        </authorList>
    </citation>
    <scope>NUCLEOTIDE SEQUENCE [LARGE SCALE GENOMIC DNA]</scope>
    <source>
        <strain evidence="3 4">CCAP 1055/1</strain>
    </source>
</reference>
<dbReference type="RefSeq" id="XP_002178828.1">
    <property type="nucleotide sequence ID" value="XM_002178792.1"/>
</dbReference>
<evidence type="ECO:0000313" key="3">
    <source>
        <dbReference type="EMBL" id="EEC49526.1"/>
    </source>
</evidence>
<dbReference type="Proteomes" id="UP000000759">
    <property type="component" value="Chromosome 5"/>
</dbReference>
<evidence type="ECO:0000256" key="1">
    <source>
        <dbReference type="SAM" id="MobiDB-lite"/>
    </source>
</evidence>
<accession>B7FW64</accession>
<feature type="region of interest" description="Disordered" evidence="1">
    <location>
        <begin position="390"/>
        <end position="409"/>
    </location>
</feature>
<feature type="chain" id="PRO_5002855089" description="ParB/Sulfiredoxin domain-containing protein" evidence="2">
    <location>
        <begin position="29"/>
        <end position="757"/>
    </location>
</feature>
<organism evidence="3 4">
    <name type="scientific">Phaeodactylum tricornutum (strain CCAP 1055/1)</name>
    <dbReference type="NCBI Taxonomy" id="556484"/>
    <lineage>
        <taxon>Eukaryota</taxon>
        <taxon>Sar</taxon>
        <taxon>Stramenopiles</taxon>
        <taxon>Ochrophyta</taxon>
        <taxon>Bacillariophyta</taxon>
        <taxon>Bacillariophyceae</taxon>
        <taxon>Bacillariophycidae</taxon>
        <taxon>Naviculales</taxon>
        <taxon>Phaeodactylaceae</taxon>
        <taxon>Phaeodactylum</taxon>
    </lineage>
</organism>
<dbReference type="InParanoid" id="B7FW64"/>
<feature type="signal peptide" evidence="2">
    <location>
        <begin position="1"/>
        <end position="28"/>
    </location>
</feature>
<keyword evidence="4" id="KW-1185">Reference proteome</keyword>
<name>B7FW64_PHATC</name>
<keyword evidence="2" id="KW-0732">Signal</keyword>
<dbReference type="OrthoDB" id="204494at2759"/>
<protein>
    <recommendedName>
        <fullName evidence="5">ParB/Sulfiredoxin domain-containing protein</fullName>
    </recommendedName>
</protein>
<feature type="region of interest" description="Disordered" evidence="1">
    <location>
        <begin position="473"/>
        <end position="499"/>
    </location>
</feature>
<dbReference type="GeneID" id="7199839"/>
<dbReference type="AlphaFoldDB" id="B7FW64"/>
<feature type="compositionally biased region" description="Basic and acidic residues" evidence="1">
    <location>
        <begin position="400"/>
        <end position="409"/>
    </location>
</feature>
<proteinExistence type="predicted"/>
<dbReference type="Pfam" id="PF13911">
    <property type="entry name" value="AhpC-TSA_2"/>
    <property type="match status" value="1"/>
</dbReference>
<dbReference type="PaxDb" id="2850-Phatr44938"/>
<dbReference type="KEGG" id="pti:PHATRDRAFT_44938"/>
<dbReference type="EMBL" id="CM000608">
    <property type="protein sequence ID" value="EEC49526.1"/>
    <property type="molecule type" value="Genomic_DNA"/>
</dbReference>
<dbReference type="HOGENOM" id="CLU_247366_0_0_1"/>
<gene>
    <name evidence="3" type="ORF">PHATRDRAFT_44938</name>
</gene>